<dbReference type="Proteomes" id="UP000823928">
    <property type="component" value="Unassembled WGS sequence"/>
</dbReference>
<protein>
    <submittedName>
        <fullName evidence="1">C_GCAxxG_C_C family protein</fullName>
    </submittedName>
</protein>
<dbReference type="AlphaFoldDB" id="A0A9D1F0X2"/>
<proteinExistence type="predicted"/>
<dbReference type="Pfam" id="PF09719">
    <property type="entry name" value="C_GCAxxG_C_C"/>
    <property type="match status" value="1"/>
</dbReference>
<reference evidence="1" key="1">
    <citation type="submission" date="2020-10" db="EMBL/GenBank/DDBJ databases">
        <authorList>
            <person name="Gilroy R."/>
        </authorList>
    </citation>
    <scope>NUCLEOTIDE SEQUENCE</scope>
    <source>
        <strain evidence="1">6276</strain>
    </source>
</reference>
<reference evidence="1" key="2">
    <citation type="journal article" date="2021" name="PeerJ">
        <title>Extensive microbial diversity within the chicken gut microbiome revealed by metagenomics and culture.</title>
        <authorList>
            <person name="Gilroy R."/>
            <person name="Ravi A."/>
            <person name="Getino M."/>
            <person name="Pursley I."/>
            <person name="Horton D.L."/>
            <person name="Alikhan N.F."/>
            <person name="Baker D."/>
            <person name="Gharbi K."/>
            <person name="Hall N."/>
            <person name="Watson M."/>
            <person name="Adriaenssens E.M."/>
            <person name="Foster-Nyarko E."/>
            <person name="Jarju S."/>
            <person name="Secka A."/>
            <person name="Antonio M."/>
            <person name="Oren A."/>
            <person name="Chaudhuri R.R."/>
            <person name="La Ragione R."/>
            <person name="Hildebrand F."/>
            <person name="Pallen M.J."/>
        </authorList>
    </citation>
    <scope>NUCLEOTIDE SEQUENCE</scope>
    <source>
        <strain evidence="1">6276</strain>
    </source>
</reference>
<dbReference type="InterPro" id="IPR010181">
    <property type="entry name" value="CGCAxxGCC_motif"/>
</dbReference>
<dbReference type="NCBIfam" id="TIGR01909">
    <property type="entry name" value="C_GCAxxG_C_C"/>
    <property type="match status" value="1"/>
</dbReference>
<evidence type="ECO:0000313" key="1">
    <source>
        <dbReference type="EMBL" id="HIS36997.1"/>
    </source>
</evidence>
<dbReference type="EMBL" id="DVIU01000203">
    <property type="protein sequence ID" value="HIS36997.1"/>
    <property type="molecule type" value="Genomic_DNA"/>
</dbReference>
<sequence length="134" mass="14421">MKEKAVEYYLNKGYSCSESIVQAAIDEGLCDESLLYCATSFSGGMSSGCVCGAVAGAQLVLGYNFGRGNSKGNEVLARAKAKEFVEEFRNRNKVTCCRVLTAGLEGSQRKQHCSKMVSDAAEILEQLTKVKTNA</sequence>
<organism evidence="1 2">
    <name type="scientific">Candidatus Scatousia excrementigallinarum</name>
    <dbReference type="NCBI Taxonomy" id="2840935"/>
    <lineage>
        <taxon>Bacteria</taxon>
        <taxon>Candidatus Scatousia</taxon>
    </lineage>
</organism>
<name>A0A9D1F0X2_9BACT</name>
<accession>A0A9D1F0X2</accession>
<gene>
    <name evidence="1" type="ORF">IAC10_10285</name>
</gene>
<comment type="caution">
    <text evidence="1">The sequence shown here is derived from an EMBL/GenBank/DDBJ whole genome shotgun (WGS) entry which is preliminary data.</text>
</comment>
<evidence type="ECO:0000313" key="2">
    <source>
        <dbReference type="Proteomes" id="UP000823928"/>
    </source>
</evidence>